<dbReference type="EMBL" id="VCLA01000066">
    <property type="protein sequence ID" value="MQT00241.1"/>
    <property type="molecule type" value="Genomic_DNA"/>
</dbReference>
<name>A0A646KDR8_STRJU</name>
<gene>
    <name evidence="3" type="ORF">FF041_08400</name>
</gene>
<reference evidence="3 4" key="1">
    <citation type="submission" date="2019-05" db="EMBL/GenBank/DDBJ databases">
        <title>Comparative genomics and metabolomics analyses of clavulanic acid producing Streptomyces species provides insight into specialized metabolism and evolution of beta-lactam biosynthetic gene clusters.</title>
        <authorList>
            <person name="Moore M.A."/>
            <person name="Cruz-Morales P."/>
            <person name="Barona Gomez F."/>
            <person name="Kapil T."/>
        </authorList>
    </citation>
    <scope>NUCLEOTIDE SEQUENCE [LARGE SCALE GENOMIC DNA]</scope>
    <source>
        <strain evidence="3 4">NRRL 5741</strain>
    </source>
</reference>
<evidence type="ECO:0000313" key="3">
    <source>
        <dbReference type="EMBL" id="MQT00241.1"/>
    </source>
</evidence>
<evidence type="ECO:0000313" key="4">
    <source>
        <dbReference type="Proteomes" id="UP000419138"/>
    </source>
</evidence>
<evidence type="ECO:0000259" key="2">
    <source>
        <dbReference type="Pfam" id="PF13472"/>
    </source>
</evidence>
<accession>A0A646KDR8</accession>
<sequence>MIRSAARCRGPPISPHPPVEALVTWLDPRPFLHGVAWLDEGRPVRADPADRGRLPRDTWDRAVLPTGVRLEFTAGGARAVRLRYRAAMTGPDLLPDCFALWQSDRCLSETLAEPAAEAAVTIPLPTGARGRFTVYLPEPRAPVVLGLRAVGGPVAPAPARPRWLVHGDSITEGWWSTRPARSWPATAGRRLALDTVNLGYAGTAHGELAIAEQLAALPADVLTLAFGTNCWSKVPCSPPLLYETVRAFLTVVRQGHPGVPLLMVSPVLRPAAEHAPNRLGATLAELRSALERAVAERAREDSLLALLPGRDVLGPGQLADGIHPDDEGHALLADAVTGALSPLLERSGGGPPRLIRPRADPRAAAW</sequence>
<comment type="caution">
    <text evidence="3">The sequence shown here is derived from an EMBL/GenBank/DDBJ whole genome shotgun (WGS) entry which is preliminary data.</text>
</comment>
<keyword evidence="4" id="KW-1185">Reference proteome</keyword>
<dbReference type="AlphaFoldDB" id="A0A646KDR8"/>
<feature type="region of interest" description="Disordered" evidence="1">
    <location>
        <begin position="342"/>
        <end position="366"/>
    </location>
</feature>
<dbReference type="InterPro" id="IPR013830">
    <property type="entry name" value="SGNH_hydro"/>
</dbReference>
<dbReference type="Gene3D" id="3.40.50.1110">
    <property type="entry name" value="SGNH hydrolase"/>
    <property type="match status" value="1"/>
</dbReference>
<dbReference type="SUPFAM" id="SSF52266">
    <property type="entry name" value="SGNH hydrolase"/>
    <property type="match status" value="1"/>
</dbReference>
<dbReference type="OrthoDB" id="2060945at2"/>
<feature type="domain" description="SGNH hydrolase-type esterase" evidence="2">
    <location>
        <begin position="166"/>
        <end position="331"/>
    </location>
</feature>
<proteinExistence type="predicted"/>
<evidence type="ECO:0000256" key="1">
    <source>
        <dbReference type="SAM" id="MobiDB-lite"/>
    </source>
</evidence>
<dbReference type="InterPro" id="IPR036514">
    <property type="entry name" value="SGNH_hydro_sf"/>
</dbReference>
<dbReference type="Proteomes" id="UP000419138">
    <property type="component" value="Unassembled WGS sequence"/>
</dbReference>
<feature type="compositionally biased region" description="Basic and acidic residues" evidence="1">
    <location>
        <begin position="357"/>
        <end position="366"/>
    </location>
</feature>
<dbReference type="Pfam" id="PF13472">
    <property type="entry name" value="Lipase_GDSL_2"/>
    <property type="match status" value="1"/>
</dbReference>
<protein>
    <submittedName>
        <fullName evidence="3">GDSL family lipase</fullName>
    </submittedName>
</protein>
<organism evidence="3 4">
    <name type="scientific">Streptomyces jumonjinensis</name>
    <dbReference type="NCBI Taxonomy" id="1945"/>
    <lineage>
        <taxon>Bacteria</taxon>
        <taxon>Bacillati</taxon>
        <taxon>Actinomycetota</taxon>
        <taxon>Actinomycetes</taxon>
        <taxon>Kitasatosporales</taxon>
        <taxon>Streptomycetaceae</taxon>
        <taxon>Streptomyces</taxon>
    </lineage>
</organism>